<protein>
    <submittedName>
        <fullName evidence="2">Uncharacterized protein</fullName>
    </submittedName>
</protein>
<feature type="transmembrane region" description="Helical" evidence="1">
    <location>
        <begin position="120"/>
        <end position="143"/>
    </location>
</feature>
<evidence type="ECO:0000313" key="3">
    <source>
        <dbReference type="Proteomes" id="UP000187465"/>
    </source>
</evidence>
<dbReference type="EMBL" id="MKQP01000111">
    <property type="protein sequence ID" value="OMD19890.1"/>
    <property type="molecule type" value="Genomic_DNA"/>
</dbReference>
<feature type="transmembrane region" description="Helical" evidence="1">
    <location>
        <begin position="84"/>
        <end position="108"/>
    </location>
</feature>
<reference evidence="2 3" key="1">
    <citation type="submission" date="2016-10" db="EMBL/GenBank/DDBJ databases">
        <title>Paenibacillus species isolates.</title>
        <authorList>
            <person name="Beno S.M."/>
        </authorList>
    </citation>
    <scope>NUCLEOTIDE SEQUENCE [LARGE SCALE GENOMIC DNA]</scope>
    <source>
        <strain evidence="2 3">FSL H7-0604</strain>
    </source>
</reference>
<name>A0A1R0WRL8_9BACL</name>
<sequence length="237" mass="26303">MYPFIVYMLRSYTRSQRYFGPLAGIVIAVLILYSYKPNPVMNSYAATAVMLFISCAWMSLSFLNHEHAVHRQIAVVHMRSAAKHSAGSILTLCFLTLLLDILIVLYPWVTGHFAESPGAYRLILALIGHGLLGMLGVAIALFFQSSWIQKGSHATGMLLAIVVLSLGGAQISESLPGIFHFLIWLLPPVTPVMEAMMKADTLSLAELLGSFAQALVYITLLIGFYLYRSRQRDYNKT</sequence>
<evidence type="ECO:0000256" key="1">
    <source>
        <dbReference type="SAM" id="Phobius"/>
    </source>
</evidence>
<feature type="transmembrane region" description="Helical" evidence="1">
    <location>
        <begin position="155"/>
        <end position="187"/>
    </location>
</feature>
<gene>
    <name evidence="2" type="ORF">BJP51_11220</name>
</gene>
<dbReference type="Proteomes" id="UP000187465">
    <property type="component" value="Unassembled WGS sequence"/>
</dbReference>
<keyword evidence="1" id="KW-1133">Transmembrane helix</keyword>
<dbReference type="KEGG" id="pod:PODO_17200"/>
<keyword evidence="1" id="KW-0812">Transmembrane</keyword>
<proteinExistence type="predicted"/>
<feature type="transmembrane region" description="Helical" evidence="1">
    <location>
        <begin position="41"/>
        <end position="63"/>
    </location>
</feature>
<dbReference type="GeneID" id="31571921"/>
<comment type="caution">
    <text evidence="2">The sequence shown here is derived from an EMBL/GenBank/DDBJ whole genome shotgun (WGS) entry which is preliminary data.</text>
</comment>
<dbReference type="AlphaFoldDB" id="A0A1R0WRL8"/>
<dbReference type="RefSeq" id="WP_036688027.1">
    <property type="nucleotide sequence ID" value="NZ_CP009428.1"/>
</dbReference>
<keyword evidence="1" id="KW-0472">Membrane</keyword>
<feature type="transmembrane region" description="Helical" evidence="1">
    <location>
        <begin position="18"/>
        <end position="35"/>
    </location>
</feature>
<feature type="transmembrane region" description="Helical" evidence="1">
    <location>
        <begin position="207"/>
        <end position="227"/>
    </location>
</feature>
<organism evidence="2 3">
    <name type="scientific">Paenibacillus odorifer</name>
    <dbReference type="NCBI Taxonomy" id="189426"/>
    <lineage>
        <taxon>Bacteria</taxon>
        <taxon>Bacillati</taxon>
        <taxon>Bacillota</taxon>
        <taxon>Bacilli</taxon>
        <taxon>Bacillales</taxon>
        <taxon>Paenibacillaceae</taxon>
        <taxon>Paenibacillus</taxon>
    </lineage>
</organism>
<accession>A0A1R0WRL8</accession>
<evidence type="ECO:0000313" key="2">
    <source>
        <dbReference type="EMBL" id="OMD19890.1"/>
    </source>
</evidence>